<evidence type="ECO:0000313" key="5">
    <source>
        <dbReference type="EMBL" id="SVB29758.1"/>
    </source>
</evidence>
<dbReference type="AlphaFoldDB" id="A0A382CUB3"/>
<gene>
    <name evidence="5" type="ORF">METZ01_LOCUS182612</name>
</gene>
<keyword evidence="3" id="KW-0808">Transferase</keyword>
<evidence type="ECO:0000256" key="3">
    <source>
        <dbReference type="ARBA" id="ARBA00022679"/>
    </source>
</evidence>
<dbReference type="NCBIfam" id="TIGR00006">
    <property type="entry name" value="16S rRNA (cytosine(1402)-N(4))-methyltransferase RsmH"/>
    <property type="match status" value="1"/>
</dbReference>
<keyword evidence="4" id="KW-0949">S-adenosyl-L-methionine</keyword>
<comment type="similarity">
    <text evidence="1">Belongs to the methyltransferase superfamily. RsmH family.</text>
</comment>
<evidence type="ECO:0000256" key="2">
    <source>
        <dbReference type="ARBA" id="ARBA00022603"/>
    </source>
</evidence>
<proteinExistence type="inferred from homology"/>
<dbReference type="GO" id="GO:0071424">
    <property type="term" value="F:rRNA (cytosine-N4-)-methyltransferase activity"/>
    <property type="evidence" value="ECO:0007669"/>
    <property type="project" value="TreeGrafter"/>
</dbReference>
<dbReference type="PANTHER" id="PTHR11265:SF0">
    <property type="entry name" value="12S RRNA N4-METHYLCYTIDINE METHYLTRANSFERASE"/>
    <property type="match status" value="1"/>
</dbReference>
<organism evidence="5">
    <name type="scientific">marine metagenome</name>
    <dbReference type="NCBI Taxonomy" id="408172"/>
    <lineage>
        <taxon>unclassified sequences</taxon>
        <taxon>metagenomes</taxon>
        <taxon>ecological metagenomes</taxon>
    </lineage>
</organism>
<evidence type="ECO:0008006" key="6">
    <source>
        <dbReference type="Google" id="ProtNLM"/>
    </source>
</evidence>
<dbReference type="Gene3D" id="1.10.150.170">
    <property type="entry name" value="Putative methyltransferase TM0872, insert domain"/>
    <property type="match status" value="1"/>
</dbReference>
<evidence type="ECO:0000256" key="4">
    <source>
        <dbReference type="ARBA" id="ARBA00022691"/>
    </source>
</evidence>
<dbReference type="GO" id="GO:0070475">
    <property type="term" value="P:rRNA base methylation"/>
    <property type="evidence" value="ECO:0007669"/>
    <property type="project" value="TreeGrafter"/>
</dbReference>
<dbReference type="Gene3D" id="3.40.50.150">
    <property type="entry name" value="Vaccinia Virus protein VP39"/>
    <property type="match status" value="1"/>
</dbReference>
<dbReference type="PANTHER" id="PTHR11265">
    <property type="entry name" value="S-ADENOSYL-METHYLTRANSFERASE MRAW"/>
    <property type="match status" value="1"/>
</dbReference>
<dbReference type="SUPFAM" id="SSF81799">
    <property type="entry name" value="Putative methyltransferase TM0872, insert domain"/>
    <property type="match status" value="1"/>
</dbReference>
<dbReference type="InterPro" id="IPR023397">
    <property type="entry name" value="SAM-dep_MeTrfase_MraW_recog"/>
</dbReference>
<keyword evidence="2" id="KW-0489">Methyltransferase</keyword>
<dbReference type="FunFam" id="1.10.150.170:FF:000003">
    <property type="entry name" value="Ribosomal RNA small subunit methyltransferase H"/>
    <property type="match status" value="1"/>
</dbReference>
<name>A0A382CUB3_9ZZZZ</name>
<reference evidence="5" key="1">
    <citation type="submission" date="2018-05" db="EMBL/GenBank/DDBJ databases">
        <authorList>
            <person name="Lanie J.A."/>
            <person name="Ng W.-L."/>
            <person name="Kazmierczak K.M."/>
            <person name="Andrzejewski T.M."/>
            <person name="Davidsen T.M."/>
            <person name="Wayne K.J."/>
            <person name="Tettelin H."/>
            <person name="Glass J.I."/>
            <person name="Rusch D."/>
            <person name="Podicherti R."/>
            <person name="Tsui H.-C.T."/>
            <person name="Winkler M.E."/>
        </authorList>
    </citation>
    <scope>NUCLEOTIDE SEQUENCE</scope>
</reference>
<dbReference type="HAMAP" id="MF_01007">
    <property type="entry name" value="16SrRNA_methyltr_H"/>
    <property type="match status" value="1"/>
</dbReference>
<dbReference type="SUPFAM" id="SSF53335">
    <property type="entry name" value="S-adenosyl-L-methionine-dependent methyltransferases"/>
    <property type="match status" value="1"/>
</dbReference>
<dbReference type="InterPro" id="IPR029063">
    <property type="entry name" value="SAM-dependent_MTases_sf"/>
</dbReference>
<dbReference type="PIRSF" id="PIRSF004486">
    <property type="entry name" value="MraW"/>
    <property type="match status" value="1"/>
</dbReference>
<dbReference type="Pfam" id="PF01795">
    <property type="entry name" value="Methyltransf_5"/>
    <property type="match status" value="1"/>
</dbReference>
<protein>
    <recommendedName>
        <fullName evidence="6">16S rRNA (Cytosine(1402)-N(4))-methyltransferase</fullName>
    </recommendedName>
</protein>
<dbReference type="EMBL" id="UINC01036182">
    <property type="protein sequence ID" value="SVB29758.1"/>
    <property type="molecule type" value="Genomic_DNA"/>
</dbReference>
<sequence length="284" mass="32167">MHHIPVLLEESLDLLLNDLSGNYLDLTFGRGSHSKSILNKLSSSAKLYAVDRDPEAFYFGKEEISDIRFNIYHENYSKINKLFPNIKFHGILFDLGTCSTHLDNPSRGFSFQHNGPLDMRMDTTQGISAAEWINTADEIDISTILYKFGEEKSSRKIAHAIVNTRIKNSIKTTKDLVKIVESVLTRTGKIHPATKTFQAIRIHINDELEHLTVALEQASNLLHQNGVIVVISFHSLEDRVVKNFFKPNVQTLPKDIPVNNLVTETFKCIGKKIRPSKDEINTNP</sequence>
<feature type="non-terminal residue" evidence="5">
    <location>
        <position position="284"/>
    </location>
</feature>
<evidence type="ECO:0000256" key="1">
    <source>
        <dbReference type="ARBA" id="ARBA00010396"/>
    </source>
</evidence>
<accession>A0A382CUB3</accession>
<dbReference type="InterPro" id="IPR002903">
    <property type="entry name" value="RsmH"/>
</dbReference>
<dbReference type="GO" id="GO:0005737">
    <property type="term" value="C:cytoplasm"/>
    <property type="evidence" value="ECO:0007669"/>
    <property type="project" value="TreeGrafter"/>
</dbReference>